<dbReference type="PANTHER" id="PTHR35807">
    <property type="entry name" value="TRANSCRIPTIONAL REGULATOR REDD-RELATED"/>
    <property type="match status" value="1"/>
</dbReference>
<dbReference type="GO" id="GO:0000160">
    <property type="term" value="P:phosphorelay signal transduction system"/>
    <property type="evidence" value="ECO:0007669"/>
    <property type="project" value="InterPro"/>
</dbReference>
<dbReference type="Pfam" id="PF00072">
    <property type="entry name" value="Response_reg"/>
    <property type="match status" value="1"/>
</dbReference>
<dbReference type="Gene3D" id="1.10.10.10">
    <property type="entry name" value="Winged helix-like DNA-binding domain superfamily/Winged helix DNA-binding domain"/>
    <property type="match status" value="1"/>
</dbReference>
<evidence type="ECO:0000256" key="2">
    <source>
        <dbReference type="ARBA" id="ARBA00023125"/>
    </source>
</evidence>
<dbReference type="SMART" id="SM00448">
    <property type="entry name" value="REC"/>
    <property type="match status" value="1"/>
</dbReference>
<dbReference type="PANTHER" id="PTHR35807:SF1">
    <property type="entry name" value="TRANSCRIPTIONAL REGULATOR REDD"/>
    <property type="match status" value="1"/>
</dbReference>
<dbReference type="OrthoDB" id="3190595at2"/>
<dbReference type="GO" id="GO:0006355">
    <property type="term" value="P:regulation of DNA-templated transcription"/>
    <property type="evidence" value="ECO:0007669"/>
    <property type="project" value="InterPro"/>
</dbReference>
<dbReference type="InterPro" id="IPR011006">
    <property type="entry name" value="CheY-like_superfamily"/>
</dbReference>
<dbReference type="EMBL" id="QTJW01000015">
    <property type="protein sequence ID" value="RGD68641.1"/>
    <property type="molecule type" value="Genomic_DNA"/>
</dbReference>
<dbReference type="Proteomes" id="UP000261023">
    <property type="component" value="Unassembled WGS sequence"/>
</dbReference>
<evidence type="ECO:0000259" key="5">
    <source>
        <dbReference type="PROSITE" id="PS50110"/>
    </source>
</evidence>
<proteinExistence type="predicted"/>
<feature type="modified residue" description="4-aspartylphosphate" evidence="4">
    <location>
        <position position="53"/>
    </location>
</feature>
<dbReference type="Gene3D" id="3.40.50.2300">
    <property type="match status" value="1"/>
</dbReference>
<gene>
    <name evidence="6" type="ORF">DWX31_21165</name>
</gene>
<dbReference type="InterPro" id="IPR036388">
    <property type="entry name" value="WH-like_DNA-bd_sf"/>
</dbReference>
<comment type="function">
    <text evidence="3">May play the central regulatory role in sporulation. It may be an element of the effector pathway responsible for the activation of sporulation genes in response to nutritional stress. Spo0A may act in concert with spo0H (a sigma factor) to control the expression of some genes that are critical to the sporulation process.</text>
</comment>
<reference evidence="6 7" key="1">
    <citation type="submission" date="2018-08" db="EMBL/GenBank/DDBJ databases">
        <title>A genome reference for cultivated species of the human gut microbiota.</title>
        <authorList>
            <person name="Zou Y."/>
            <person name="Xue W."/>
            <person name="Luo G."/>
        </authorList>
    </citation>
    <scope>NUCLEOTIDE SEQUENCE [LARGE SCALE GENOMIC DNA]</scope>
    <source>
        <strain evidence="6 7">AF19-13AC</strain>
    </source>
</reference>
<evidence type="ECO:0000256" key="3">
    <source>
        <dbReference type="ARBA" id="ARBA00024867"/>
    </source>
</evidence>
<keyword evidence="4" id="KW-0597">Phosphoprotein</keyword>
<evidence type="ECO:0000256" key="4">
    <source>
        <dbReference type="PROSITE-ProRule" id="PRU00169"/>
    </source>
</evidence>
<evidence type="ECO:0000256" key="1">
    <source>
        <dbReference type="ARBA" id="ARBA00018672"/>
    </source>
</evidence>
<dbReference type="GO" id="GO:0003677">
    <property type="term" value="F:DNA binding"/>
    <property type="evidence" value="ECO:0007669"/>
    <property type="project" value="UniProtKB-KW"/>
</dbReference>
<feature type="domain" description="Response regulatory" evidence="5">
    <location>
        <begin position="2"/>
        <end position="116"/>
    </location>
</feature>
<dbReference type="RefSeq" id="WP_034534171.1">
    <property type="nucleotide sequence ID" value="NZ_QTJW01000015.1"/>
</dbReference>
<dbReference type="InterPro" id="IPR051677">
    <property type="entry name" value="AfsR-DnrI-RedD_regulator"/>
</dbReference>
<sequence length="260" mass="29491">MRFLAVDDEPMALKDIVDALREAVPGCEVAAFSKVSETLEYVRYAAVDAAFLDIELGHSTGLVLAKDLKDIQPDIHIIFVTSFQQYAYEAIQLHATGYLMKPALTADILRELTFLYGSRAVQKRIQVQTFGGFQVFVDGIPLVFSRAKSKELLAYLVKRHGNAVTTPQACALLWEDNPYNRKQKNYYQVVLLDLRMTLSRAGIEDIIVHSRNSLAVDITRFDCDSYQFLDGDPRAVNSYHHDYLCDYSWAEDMTGLFEKN</sequence>
<dbReference type="InterPro" id="IPR016032">
    <property type="entry name" value="Sig_transdc_resp-reg_C-effctor"/>
</dbReference>
<dbReference type="PROSITE" id="PS50110">
    <property type="entry name" value="RESPONSE_REGULATORY"/>
    <property type="match status" value="1"/>
</dbReference>
<accession>A0A3E3DH75</accession>
<comment type="caution">
    <text evidence="6">The sequence shown here is derived from an EMBL/GenBank/DDBJ whole genome shotgun (WGS) entry which is preliminary data.</text>
</comment>
<dbReference type="AlphaFoldDB" id="A0A3E3DH75"/>
<keyword evidence="2" id="KW-0238">DNA-binding</keyword>
<organism evidence="6 7">
    <name type="scientific">Hungatella hathewayi</name>
    <dbReference type="NCBI Taxonomy" id="154046"/>
    <lineage>
        <taxon>Bacteria</taxon>
        <taxon>Bacillati</taxon>
        <taxon>Bacillota</taxon>
        <taxon>Clostridia</taxon>
        <taxon>Lachnospirales</taxon>
        <taxon>Lachnospiraceae</taxon>
        <taxon>Hungatella</taxon>
    </lineage>
</organism>
<name>A0A3E3DH75_9FIRM</name>
<dbReference type="SUPFAM" id="SSF52172">
    <property type="entry name" value="CheY-like"/>
    <property type="match status" value="1"/>
</dbReference>
<dbReference type="SUPFAM" id="SSF46894">
    <property type="entry name" value="C-terminal effector domain of the bipartite response regulators"/>
    <property type="match status" value="1"/>
</dbReference>
<evidence type="ECO:0000313" key="6">
    <source>
        <dbReference type="EMBL" id="RGD68641.1"/>
    </source>
</evidence>
<protein>
    <recommendedName>
        <fullName evidence="1">Stage 0 sporulation protein A homolog</fullName>
    </recommendedName>
</protein>
<dbReference type="InterPro" id="IPR001789">
    <property type="entry name" value="Sig_transdc_resp-reg_receiver"/>
</dbReference>
<evidence type="ECO:0000313" key="7">
    <source>
        <dbReference type="Proteomes" id="UP000261023"/>
    </source>
</evidence>